<evidence type="ECO:0000313" key="3">
    <source>
        <dbReference type="EMBL" id="KIK05434.1"/>
    </source>
</evidence>
<dbReference type="AlphaFoldDB" id="A0A0C9XV13"/>
<dbReference type="HOGENOM" id="CLU_026866_0_0_1"/>
<feature type="transmembrane region" description="Helical" evidence="2">
    <location>
        <begin position="58"/>
        <end position="79"/>
    </location>
</feature>
<name>A0A0C9XV13_9AGAR</name>
<feature type="transmembrane region" description="Helical" evidence="2">
    <location>
        <begin position="533"/>
        <end position="553"/>
    </location>
</feature>
<sequence>MPSVGSCIAPHTYLPENKFALRQYLYRRFADDGPSPQVLTSSTRRMPRLRLLLSVKDVVPFALHLFLTIFSVVVALYLIDPPGSYRVYNLNQRRPHFIDLDGLTRVANIRDTKLLQSDITTMLSLLASATRAAAAWWAGAFLWRLAFMFMEKSEITLTGFSEVISGGITTMLSPQHVSSRRNWFLVYAIILICFVMDYFSAILTGSITWQPAITLVDGVVPLTNLTDGVPGFDISFYRSQQLLSSQVIELAASLALVSWGVLNTNSSNLPVPSNLTRRAIIQASNWQGIQFLPANSTLESMRLPYFQVEKFEYITDPQSTLSSQQWALLNDSSPYNPYLLGEGFAALFPDGSWGPGSSTALPSPVNVSESRLLGIQVESPSDPSCAPLANFTAPQNLTPYLTSIINAPLYSCFIFANMTYTASAAICRDCKIVSPTVVEGHMNRVHPISDPLTIEALAITPAVGTHIAFAAYADPVPNYSSTFQDVAVEFVSRSYQSAWSSLATVLGDVAQHNQTNVLVAVSASRPSVLRWRVYFWAGLHLAVLLGGITFVYYQSRFHHPWVSHPMTAAFELDTTGIFKEGGTANAMDPWNPDAKYPAEKLKLNDYDPTRPGQPRSVVLMPTRNTPPSSPKPTYEESDVLLTQFA</sequence>
<dbReference type="OrthoDB" id="3208378at2759"/>
<dbReference type="EMBL" id="KN838560">
    <property type="protein sequence ID" value="KIK05434.1"/>
    <property type="molecule type" value="Genomic_DNA"/>
</dbReference>
<dbReference type="STRING" id="1095629.A0A0C9XV13"/>
<keyword evidence="2" id="KW-0472">Membrane</keyword>
<reference evidence="3 4" key="1">
    <citation type="submission" date="2014-04" db="EMBL/GenBank/DDBJ databases">
        <authorList>
            <consortium name="DOE Joint Genome Institute"/>
            <person name="Kuo A."/>
            <person name="Kohler A."/>
            <person name="Nagy L.G."/>
            <person name="Floudas D."/>
            <person name="Copeland A."/>
            <person name="Barry K.W."/>
            <person name="Cichocki N."/>
            <person name="Veneault-Fourrey C."/>
            <person name="LaButti K."/>
            <person name="Lindquist E.A."/>
            <person name="Lipzen A."/>
            <person name="Lundell T."/>
            <person name="Morin E."/>
            <person name="Murat C."/>
            <person name="Sun H."/>
            <person name="Tunlid A."/>
            <person name="Henrissat B."/>
            <person name="Grigoriev I.V."/>
            <person name="Hibbett D.S."/>
            <person name="Martin F."/>
            <person name="Nordberg H.P."/>
            <person name="Cantor M.N."/>
            <person name="Hua S.X."/>
        </authorList>
    </citation>
    <scope>NUCLEOTIDE SEQUENCE [LARGE SCALE GENOMIC DNA]</scope>
    <source>
        <strain evidence="3 4">LaAM-08-1</strain>
    </source>
</reference>
<feature type="transmembrane region" description="Helical" evidence="2">
    <location>
        <begin position="122"/>
        <end position="143"/>
    </location>
</feature>
<dbReference type="Proteomes" id="UP000054477">
    <property type="component" value="Unassembled WGS sequence"/>
</dbReference>
<protein>
    <submittedName>
        <fullName evidence="3">Unplaced genomic scaffold K443scaffold_25, whole genome shotgun sequence</fullName>
    </submittedName>
</protein>
<evidence type="ECO:0000256" key="1">
    <source>
        <dbReference type="SAM" id="MobiDB-lite"/>
    </source>
</evidence>
<feature type="transmembrane region" description="Helical" evidence="2">
    <location>
        <begin position="184"/>
        <end position="203"/>
    </location>
</feature>
<accession>A0A0C9XV13</accession>
<reference evidence="4" key="2">
    <citation type="submission" date="2015-01" db="EMBL/GenBank/DDBJ databases">
        <title>Evolutionary Origins and Diversification of the Mycorrhizal Mutualists.</title>
        <authorList>
            <consortium name="DOE Joint Genome Institute"/>
            <consortium name="Mycorrhizal Genomics Consortium"/>
            <person name="Kohler A."/>
            <person name="Kuo A."/>
            <person name="Nagy L.G."/>
            <person name="Floudas D."/>
            <person name="Copeland A."/>
            <person name="Barry K.W."/>
            <person name="Cichocki N."/>
            <person name="Veneault-Fourrey C."/>
            <person name="LaButti K."/>
            <person name="Lindquist E.A."/>
            <person name="Lipzen A."/>
            <person name="Lundell T."/>
            <person name="Morin E."/>
            <person name="Murat C."/>
            <person name="Riley R."/>
            <person name="Ohm R."/>
            <person name="Sun H."/>
            <person name="Tunlid A."/>
            <person name="Henrissat B."/>
            <person name="Grigoriev I.V."/>
            <person name="Hibbett D.S."/>
            <person name="Martin F."/>
        </authorList>
    </citation>
    <scope>NUCLEOTIDE SEQUENCE [LARGE SCALE GENOMIC DNA]</scope>
    <source>
        <strain evidence="4">LaAM-08-1</strain>
    </source>
</reference>
<organism evidence="3 4">
    <name type="scientific">Laccaria amethystina LaAM-08-1</name>
    <dbReference type="NCBI Taxonomy" id="1095629"/>
    <lineage>
        <taxon>Eukaryota</taxon>
        <taxon>Fungi</taxon>
        <taxon>Dikarya</taxon>
        <taxon>Basidiomycota</taxon>
        <taxon>Agaricomycotina</taxon>
        <taxon>Agaricomycetes</taxon>
        <taxon>Agaricomycetidae</taxon>
        <taxon>Agaricales</taxon>
        <taxon>Agaricineae</taxon>
        <taxon>Hydnangiaceae</taxon>
        <taxon>Laccaria</taxon>
    </lineage>
</organism>
<evidence type="ECO:0000256" key="2">
    <source>
        <dbReference type="SAM" id="Phobius"/>
    </source>
</evidence>
<gene>
    <name evidence="3" type="ORF">K443DRAFT_675210</name>
</gene>
<proteinExistence type="predicted"/>
<keyword evidence="2" id="KW-0812">Transmembrane</keyword>
<feature type="region of interest" description="Disordered" evidence="1">
    <location>
        <begin position="603"/>
        <end position="637"/>
    </location>
</feature>
<keyword evidence="4" id="KW-1185">Reference proteome</keyword>
<evidence type="ECO:0000313" key="4">
    <source>
        <dbReference type="Proteomes" id="UP000054477"/>
    </source>
</evidence>
<keyword evidence="2" id="KW-1133">Transmembrane helix</keyword>